<protein>
    <submittedName>
        <fullName evidence="1">Uncharacterized protein</fullName>
    </submittedName>
</protein>
<keyword evidence="2" id="KW-1185">Reference proteome</keyword>
<comment type="caution">
    <text evidence="1">The sequence shown here is derived from an EMBL/GenBank/DDBJ whole genome shotgun (WGS) entry which is preliminary data.</text>
</comment>
<name>A0A816HH52_ADIRI</name>
<evidence type="ECO:0000313" key="1">
    <source>
        <dbReference type="EMBL" id="CAF1687440.1"/>
    </source>
</evidence>
<proteinExistence type="predicted"/>
<sequence length="276" mass="33171">MKYATNDIFNQFIEIRQKQAAIWEEQQMLETRILCQFLPPHFDALERFISPVKSISLNNEQRNIRLKNERLKIIQEAKRKWLRLTIMDHEMKLQDYDVEYQQVLQQFKSNVPVNAQETHNTTLHEINHCMMQHTNRLKQDIAKRMLGYQRRLQRNHRRSSRAKNLIGVSPEPYLDLKSNPFSVDEWNYLKLGPSFIRLNQSAIRPQQQQQIELQHEHDGIFSRIQDYLVQFYQIPRTASIFQEYSHQLLNYLYQSYSAPVPYKDRILAQQQAQIVT</sequence>
<evidence type="ECO:0000313" key="2">
    <source>
        <dbReference type="Proteomes" id="UP000663828"/>
    </source>
</evidence>
<gene>
    <name evidence="1" type="ORF">XAT740_LOCUS62399</name>
</gene>
<reference evidence="1" key="1">
    <citation type="submission" date="2021-02" db="EMBL/GenBank/DDBJ databases">
        <authorList>
            <person name="Nowell W R."/>
        </authorList>
    </citation>
    <scope>NUCLEOTIDE SEQUENCE</scope>
</reference>
<dbReference type="Proteomes" id="UP000663828">
    <property type="component" value="Unassembled WGS sequence"/>
</dbReference>
<dbReference type="AlphaFoldDB" id="A0A816HH52"/>
<feature type="non-terminal residue" evidence="1">
    <location>
        <position position="276"/>
    </location>
</feature>
<accession>A0A816HH52</accession>
<dbReference type="EMBL" id="CAJNOR010017521">
    <property type="protein sequence ID" value="CAF1687440.1"/>
    <property type="molecule type" value="Genomic_DNA"/>
</dbReference>
<organism evidence="1 2">
    <name type="scientific">Adineta ricciae</name>
    <name type="common">Rotifer</name>
    <dbReference type="NCBI Taxonomy" id="249248"/>
    <lineage>
        <taxon>Eukaryota</taxon>
        <taxon>Metazoa</taxon>
        <taxon>Spiralia</taxon>
        <taxon>Gnathifera</taxon>
        <taxon>Rotifera</taxon>
        <taxon>Eurotatoria</taxon>
        <taxon>Bdelloidea</taxon>
        <taxon>Adinetida</taxon>
        <taxon>Adinetidae</taxon>
        <taxon>Adineta</taxon>
    </lineage>
</organism>